<dbReference type="AlphaFoldDB" id="A0A431TVW4"/>
<evidence type="ECO:0000313" key="1">
    <source>
        <dbReference type="EMBL" id="RTQ45648.1"/>
    </source>
</evidence>
<reference evidence="1 2" key="1">
    <citation type="submission" date="2018-12" db="EMBL/GenBank/DDBJ databases">
        <title>Hymenobacter gummosus sp. nov., isolated from a spring.</title>
        <authorList>
            <person name="Nie L."/>
        </authorList>
    </citation>
    <scope>NUCLEOTIDE SEQUENCE [LARGE SCALE GENOMIC DNA]</scope>
    <source>
        <strain evidence="1 2">KCTC 52166</strain>
    </source>
</reference>
<evidence type="ECO:0000313" key="2">
    <source>
        <dbReference type="Proteomes" id="UP000282184"/>
    </source>
</evidence>
<dbReference type="EMBL" id="RXOF01000019">
    <property type="protein sequence ID" value="RTQ45648.1"/>
    <property type="molecule type" value="Genomic_DNA"/>
</dbReference>
<proteinExistence type="predicted"/>
<dbReference type="OrthoDB" id="69438at2"/>
<dbReference type="Proteomes" id="UP000282184">
    <property type="component" value="Unassembled WGS sequence"/>
</dbReference>
<name>A0A431TVW4_9BACT</name>
<comment type="caution">
    <text evidence="1">The sequence shown here is derived from an EMBL/GenBank/DDBJ whole genome shotgun (WGS) entry which is preliminary data.</text>
</comment>
<organism evidence="1 2">
    <name type="scientific">Hymenobacter gummosus</name>
    <dbReference type="NCBI Taxonomy" id="1776032"/>
    <lineage>
        <taxon>Bacteria</taxon>
        <taxon>Pseudomonadati</taxon>
        <taxon>Bacteroidota</taxon>
        <taxon>Cytophagia</taxon>
        <taxon>Cytophagales</taxon>
        <taxon>Hymenobacteraceae</taxon>
        <taxon>Hymenobacter</taxon>
    </lineage>
</organism>
<accession>A0A431TVW4</accession>
<dbReference type="RefSeq" id="WP_126695845.1">
    <property type="nucleotide sequence ID" value="NZ_RXOF01000019.1"/>
</dbReference>
<keyword evidence="2" id="KW-1185">Reference proteome</keyword>
<protein>
    <submittedName>
        <fullName evidence="1">Uncharacterized protein</fullName>
    </submittedName>
</protein>
<gene>
    <name evidence="1" type="ORF">EJV47_24475</name>
</gene>
<sequence length="122" mass="13758">MCRYAFHQYKATYACFQCRKGFKRRNAEDLLPEHRHPETPARCPGCGGPTRNLGRDLKLPKQAQTEQWAAIEYLANNRFNFFSCGCDGIGVVPQSLAEAQQLVEARRQKSAGEQLLGRITAV</sequence>